<feature type="region of interest" description="Disordered" evidence="1">
    <location>
        <begin position="113"/>
        <end position="144"/>
    </location>
</feature>
<name>A0AAW6TB57_9MICO</name>
<keyword evidence="2" id="KW-0472">Membrane</keyword>
<proteinExistence type="predicted"/>
<dbReference type="RefSeq" id="WP_281488324.1">
    <property type="nucleotide sequence ID" value="NZ_JASATX010000002.1"/>
</dbReference>
<dbReference type="AlphaFoldDB" id="A0AAW6TB57"/>
<keyword evidence="2" id="KW-1133">Transmembrane helix</keyword>
<evidence type="ECO:0000256" key="1">
    <source>
        <dbReference type="SAM" id="MobiDB-lite"/>
    </source>
</evidence>
<keyword evidence="2" id="KW-0812">Transmembrane</keyword>
<dbReference type="EMBL" id="JASATX010000002">
    <property type="protein sequence ID" value="MDI2098535.1"/>
    <property type="molecule type" value="Genomic_DNA"/>
</dbReference>
<protein>
    <submittedName>
        <fullName evidence="3">Uncharacterized protein</fullName>
    </submittedName>
</protein>
<keyword evidence="4" id="KW-1185">Reference proteome</keyword>
<gene>
    <name evidence="3" type="ORF">QF206_06110</name>
</gene>
<feature type="transmembrane region" description="Helical" evidence="2">
    <location>
        <begin position="201"/>
        <end position="219"/>
    </location>
</feature>
<evidence type="ECO:0000313" key="3">
    <source>
        <dbReference type="EMBL" id="MDI2098535.1"/>
    </source>
</evidence>
<feature type="compositionally biased region" description="Low complexity" evidence="1">
    <location>
        <begin position="129"/>
        <end position="141"/>
    </location>
</feature>
<organism evidence="3 4">
    <name type="scientific">Ruicaihuangia caeni</name>
    <dbReference type="NCBI Taxonomy" id="3042517"/>
    <lineage>
        <taxon>Bacteria</taxon>
        <taxon>Bacillati</taxon>
        <taxon>Actinomycetota</taxon>
        <taxon>Actinomycetes</taxon>
        <taxon>Micrococcales</taxon>
        <taxon>Microbacteriaceae</taxon>
        <taxon>Ruicaihuangia</taxon>
    </lineage>
</organism>
<sequence length="438" mass="47025">MSNRDYEGQPLTGDAALVRTKAQHYQEIGHAITRSLNTLDRLADADDQRSKAIEALRGSLSDVSRDIGKAQQRYALTATALLDYSSKLKHAQDDADAAIAEISAARSALDTAEAAQRRADRAADDPEADAAAKTAAQNAADDVSRKRSAVTTALQKWHAAKRDKDSAAQAASRDINDVVNGKVGDQLNDSWWDDIGKIRDVLKIICEIAGVLAIFLSWVPILGAVLVGLAILGAIMAMIDAVVKLTRGEGGIMDVVFAAVGLVLAAFGGKIFSYFGKLAKFNAMNKVMTKGDDFLNSKAFKKVFGASKNSFKSGEYRNLFKNGNSFKTFLSDGLNPFKLGLGKGSTFSARFSDGFATGWHSFRGNPLGLKTLDLDLTGEAWKSLSRGGQVTLAIIDGRKVLGTGQTLINTLTPLEVSLKPDSILKDISVGIENRIRER</sequence>
<feature type="transmembrane region" description="Helical" evidence="2">
    <location>
        <begin position="255"/>
        <end position="275"/>
    </location>
</feature>
<reference evidence="3 4" key="1">
    <citation type="submission" date="2023-04" db="EMBL/GenBank/DDBJ databases">
        <title>Klugiella caeni sp. nov. isolated from the sludge of biochemical tank.</title>
        <authorList>
            <person name="Geng K."/>
        </authorList>
    </citation>
    <scope>NUCLEOTIDE SEQUENCE [LARGE SCALE GENOMIC DNA]</scope>
    <source>
        <strain evidence="3 4">YN-L-19</strain>
    </source>
</reference>
<comment type="caution">
    <text evidence="3">The sequence shown here is derived from an EMBL/GenBank/DDBJ whole genome shotgun (WGS) entry which is preliminary data.</text>
</comment>
<evidence type="ECO:0000256" key="2">
    <source>
        <dbReference type="SAM" id="Phobius"/>
    </source>
</evidence>
<dbReference type="Proteomes" id="UP001321506">
    <property type="component" value="Unassembled WGS sequence"/>
</dbReference>
<feature type="compositionally biased region" description="Basic and acidic residues" evidence="1">
    <location>
        <begin position="115"/>
        <end position="124"/>
    </location>
</feature>
<accession>A0AAW6TB57</accession>
<evidence type="ECO:0000313" key="4">
    <source>
        <dbReference type="Proteomes" id="UP001321506"/>
    </source>
</evidence>